<dbReference type="AlphaFoldDB" id="A0A5B7DGE0"/>
<dbReference type="EMBL" id="VSRR010000853">
    <property type="protein sequence ID" value="MPC20264.1"/>
    <property type="molecule type" value="Genomic_DNA"/>
</dbReference>
<accession>A0A5B7DGE0</accession>
<organism evidence="2 3">
    <name type="scientific">Portunus trituberculatus</name>
    <name type="common">Swimming crab</name>
    <name type="synonym">Neptunus trituberculatus</name>
    <dbReference type="NCBI Taxonomy" id="210409"/>
    <lineage>
        <taxon>Eukaryota</taxon>
        <taxon>Metazoa</taxon>
        <taxon>Ecdysozoa</taxon>
        <taxon>Arthropoda</taxon>
        <taxon>Crustacea</taxon>
        <taxon>Multicrustacea</taxon>
        <taxon>Malacostraca</taxon>
        <taxon>Eumalacostraca</taxon>
        <taxon>Eucarida</taxon>
        <taxon>Decapoda</taxon>
        <taxon>Pleocyemata</taxon>
        <taxon>Brachyura</taxon>
        <taxon>Eubrachyura</taxon>
        <taxon>Portunoidea</taxon>
        <taxon>Portunidae</taxon>
        <taxon>Portuninae</taxon>
        <taxon>Portunus</taxon>
    </lineage>
</organism>
<sequence>MGLQGPQANGFKSKSYPSFSLVWIFLFSSALAHIAGSPLQLLWMTRWVKDLTGVMVYTMQPQNIL</sequence>
<keyword evidence="1" id="KW-0472">Membrane</keyword>
<keyword evidence="1" id="KW-0812">Transmembrane</keyword>
<keyword evidence="1" id="KW-1133">Transmembrane helix</keyword>
<evidence type="ECO:0000256" key="1">
    <source>
        <dbReference type="SAM" id="Phobius"/>
    </source>
</evidence>
<gene>
    <name evidence="2" type="ORF">E2C01_013201</name>
</gene>
<name>A0A5B7DGE0_PORTR</name>
<evidence type="ECO:0000313" key="3">
    <source>
        <dbReference type="Proteomes" id="UP000324222"/>
    </source>
</evidence>
<protein>
    <submittedName>
        <fullName evidence="2">Uncharacterized protein</fullName>
    </submittedName>
</protein>
<feature type="transmembrane region" description="Helical" evidence="1">
    <location>
        <begin position="20"/>
        <end position="43"/>
    </location>
</feature>
<proteinExistence type="predicted"/>
<comment type="caution">
    <text evidence="2">The sequence shown here is derived from an EMBL/GenBank/DDBJ whole genome shotgun (WGS) entry which is preliminary data.</text>
</comment>
<keyword evidence="3" id="KW-1185">Reference proteome</keyword>
<evidence type="ECO:0000313" key="2">
    <source>
        <dbReference type="EMBL" id="MPC20264.1"/>
    </source>
</evidence>
<dbReference type="Proteomes" id="UP000324222">
    <property type="component" value="Unassembled WGS sequence"/>
</dbReference>
<reference evidence="2 3" key="1">
    <citation type="submission" date="2019-05" db="EMBL/GenBank/DDBJ databases">
        <title>Another draft genome of Portunus trituberculatus and its Hox gene families provides insights of decapod evolution.</title>
        <authorList>
            <person name="Jeong J.-H."/>
            <person name="Song I."/>
            <person name="Kim S."/>
            <person name="Choi T."/>
            <person name="Kim D."/>
            <person name="Ryu S."/>
            <person name="Kim W."/>
        </authorList>
    </citation>
    <scope>NUCLEOTIDE SEQUENCE [LARGE SCALE GENOMIC DNA]</scope>
    <source>
        <tissue evidence="2">Muscle</tissue>
    </source>
</reference>